<sequence length="238" mass="24463">MELTDVTSLGSFFALRTTAPPPTAVPLARLYAGDTGPLRRRIDLVAAGTGAGERRVAASVAQLGLASRLWSPALGAAALLGAVPRLDPARLHWDPRAATGDDLWLPGAHALPGPAGGPRRTAGLAGQLHEEVYRTHLEPLAGVLRAEVPVSAGLLRGNAASALAGAQRQLAHTPGADRARELVAALLAMPGLRNTGSLTGTGFRRCSCCLYYRVPGGGVCGDCVFPRPPAARGARPDG</sequence>
<proteinExistence type="predicted"/>
<reference evidence="3" key="1">
    <citation type="journal article" date="2019" name="Int. J. Syst. Evol. Microbiol.">
        <title>The Global Catalogue of Microorganisms (GCM) 10K type strain sequencing project: providing services to taxonomists for standard genome sequencing and annotation.</title>
        <authorList>
            <consortium name="The Broad Institute Genomics Platform"/>
            <consortium name="The Broad Institute Genome Sequencing Center for Infectious Disease"/>
            <person name="Wu L."/>
            <person name="Ma J."/>
        </authorList>
    </citation>
    <scope>NUCLEOTIDE SEQUENCE [LARGE SCALE GENOMIC DNA]</scope>
    <source>
        <strain evidence="3">JCM 13581</strain>
    </source>
</reference>
<gene>
    <name evidence="2" type="ORF">GCM10009716_11650</name>
</gene>
<evidence type="ECO:0000259" key="1">
    <source>
        <dbReference type="Pfam" id="PF11575"/>
    </source>
</evidence>
<dbReference type="Pfam" id="PF11575">
    <property type="entry name" value="FhuF_C"/>
    <property type="match status" value="1"/>
</dbReference>
<protein>
    <submittedName>
        <fullName evidence="2">(2Fe-2S)-binding protein</fullName>
    </submittedName>
</protein>
<dbReference type="RefSeq" id="WP_344259420.1">
    <property type="nucleotide sequence ID" value="NZ_BAAAMJ010000010.1"/>
</dbReference>
<accession>A0ABP5A6N5</accession>
<name>A0ABP5A6N5_9ACTN</name>
<keyword evidence="3" id="KW-1185">Reference proteome</keyword>
<evidence type="ECO:0000313" key="3">
    <source>
        <dbReference type="Proteomes" id="UP001501303"/>
    </source>
</evidence>
<evidence type="ECO:0000313" key="2">
    <source>
        <dbReference type="EMBL" id="GAA1903348.1"/>
    </source>
</evidence>
<feature type="domain" description="Ferric siderophore reductase C-terminal" evidence="1">
    <location>
        <begin position="207"/>
        <end position="224"/>
    </location>
</feature>
<comment type="caution">
    <text evidence="2">The sequence shown here is derived from an EMBL/GenBank/DDBJ whole genome shotgun (WGS) entry which is preliminary data.</text>
</comment>
<dbReference type="InterPro" id="IPR024726">
    <property type="entry name" value="FhuF_C"/>
</dbReference>
<dbReference type="EMBL" id="BAAAMJ010000010">
    <property type="protein sequence ID" value="GAA1903348.1"/>
    <property type="molecule type" value="Genomic_DNA"/>
</dbReference>
<dbReference type="Proteomes" id="UP001501303">
    <property type="component" value="Unassembled WGS sequence"/>
</dbReference>
<organism evidence="2 3">
    <name type="scientific">Streptomyces sodiiphilus</name>
    <dbReference type="NCBI Taxonomy" id="226217"/>
    <lineage>
        <taxon>Bacteria</taxon>
        <taxon>Bacillati</taxon>
        <taxon>Actinomycetota</taxon>
        <taxon>Actinomycetes</taxon>
        <taxon>Kitasatosporales</taxon>
        <taxon>Streptomycetaceae</taxon>
        <taxon>Streptomyces</taxon>
    </lineage>
</organism>